<reference evidence="1 2" key="1">
    <citation type="submission" date="2018-01" db="EMBL/GenBank/DDBJ databases">
        <title>Saezia sanguinis gen. nov., sp. nov., in the order Burkholderiales isolated from human blood.</title>
        <authorList>
            <person name="Medina-Pascual M.J."/>
            <person name="Valdezate S."/>
            <person name="Monzon S."/>
            <person name="Cuesta I."/>
            <person name="Carrasco G."/>
            <person name="Villalon P."/>
            <person name="Saez-Nieto J.A."/>
        </authorList>
    </citation>
    <scope>NUCLEOTIDE SEQUENCE [LARGE SCALE GENOMIC DNA]</scope>
    <source>
        <strain evidence="1 2">CNM695-12</strain>
    </source>
</reference>
<dbReference type="Proteomes" id="UP000286947">
    <property type="component" value="Unassembled WGS sequence"/>
</dbReference>
<organism evidence="1 2">
    <name type="scientific">Saezia sanguinis</name>
    <dbReference type="NCBI Taxonomy" id="1965230"/>
    <lineage>
        <taxon>Bacteria</taxon>
        <taxon>Pseudomonadati</taxon>
        <taxon>Pseudomonadota</taxon>
        <taxon>Betaproteobacteria</taxon>
        <taxon>Burkholderiales</taxon>
        <taxon>Saeziaceae</taxon>
        <taxon>Saezia</taxon>
    </lineage>
</organism>
<proteinExistence type="predicted"/>
<evidence type="ECO:0000313" key="2">
    <source>
        <dbReference type="Proteomes" id="UP000286947"/>
    </source>
</evidence>
<evidence type="ECO:0000313" key="1">
    <source>
        <dbReference type="EMBL" id="RUS66719.1"/>
    </source>
</evidence>
<dbReference type="OrthoDB" id="9805228at2"/>
<accession>A0A433SDA8</accession>
<dbReference type="RefSeq" id="WP_126979735.1">
    <property type="nucleotide sequence ID" value="NZ_PQSP01000003.1"/>
</dbReference>
<comment type="caution">
    <text evidence="1">The sequence shown here is derived from an EMBL/GenBank/DDBJ whole genome shotgun (WGS) entry which is preliminary data.</text>
</comment>
<sequence>MSRLHAYTNYGNAMREIRRGRFICLFLAAVFLVLPSVAAWAGTTTRPQNIVFMDISEPAYQDGKALMTRWRAQASTVQLNPLPSENVVDRSSVCQNYECAYTGVDQLFLNRIPQGLTQEDALLAVDGNMAARNRVQTVLENYNLYMDGLVIYRHEPGMVWLYGIPAIPGAPVFFYSKQVEQQLSVDDLDRLLQAILLDFPRRNP</sequence>
<gene>
    <name evidence="1" type="ORF">CUZ56_01510</name>
</gene>
<protein>
    <submittedName>
        <fullName evidence="1">Uncharacterized protein</fullName>
    </submittedName>
</protein>
<dbReference type="AlphaFoldDB" id="A0A433SDA8"/>
<keyword evidence="2" id="KW-1185">Reference proteome</keyword>
<dbReference type="EMBL" id="PQSP01000003">
    <property type="protein sequence ID" value="RUS66719.1"/>
    <property type="molecule type" value="Genomic_DNA"/>
</dbReference>
<name>A0A433SDA8_9BURK</name>